<keyword evidence="5 6" id="KW-0482">Metalloprotease</keyword>
<dbReference type="EMBL" id="CP023434">
    <property type="protein sequence ID" value="AXY26067.1"/>
    <property type="molecule type" value="Genomic_DNA"/>
</dbReference>
<evidence type="ECO:0000313" key="8">
    <source>
        <dbReference type="EMBL" id="AXY26067.1"/>
    </source>
</evidence>
<organism evidence="8 9">
    <name type="scientific">Suicoccus acidiformans</name>
    <dbReference type="NCBI Taxonomy" id="2036206"/>
    <lineage>
        <taxon>Bacteria</taxon>
        <taxon>Bacillati</taxon>
        <taxon>Bacillota</taxon>
        <taxon>Bacilli</taxon>
        <taxon>Lactobacillales</taxon>
        <taxon>Aerococcaceae</taxon>
        <taxon>Suicoccus</taxon>
    </lineage>
</organism>
<dbReference type="NCBIfam" id="TIGR00181">
    <property type="entry name" value="pepF"/>
    <property type="match status" value="1"/>
</dbReference>
<feature type="domain" description="Peptidase M3A/M3B catalytic" evidence="7">
    <location>
        <begin position="203"/>
        <end position="584"/>
    </location>
</feature>
<comment type="function">
    <text evidence="6">Has oligopeptidase activity and degrades a variety of small bioactive peptides.</text>
</comment>
<evidence type="ECO:0000256" key="6">
    <source>
        <dbReference type="RuleBase" id="RU368091"/>
    </source>
</evidence>
<accession>A0A347WLW0</accession>
<keyword evidence="2 6" id="KW-0479">Metal-binding</keyword>
<dbReference type="RefSeq" id="WP_118990964.1">
    <property type="nucleotide sequence ID" value="NZ_CP023434.1"/>
</dbReference>
<evidence type="ECO:0000259" key="7">
    <source>
        <dbReference type="Pfam" id="PF01432"/>
    </source>
</evidence>
<name>A0A347WLW0_9LACT</name>
<dbReference type="GO" id="GO:0046872">
    <property type="term" value="F:metal ion binding"/>
    <property type="evidence" value="ECO:0007669"/>
    <property type="project" value="UniProtKB-UniRule"/>
</dbReference>
<dbReference type="Proteomes" id="UP000263232">
    <property type="component" value="Chromosome"/>
</dbReference>
<comment type="similarity">
    <text evidence="6">Belongs to the peptidase M3B family.</text>
</comment>
<keyword evidence="1 6" id="KW-0645">Protease</keyword>
<proteinExistence type="inferred from homology"/>
<dbReference type="InterPro" id="IPR034009">
    <property type="entry name" value="M3B_PepF_4"/>
</dbReference>
<dbReference type="InterPro" id="IPR001567">
    <property type="entry name" value="Pept_M3A_M3B_dom"/>
</dbReference>
<keyword evidence="9" id="KW-1185">Reference proteome</keyword>
<dbReference type="AlphaFoldDB" id="A0A347WLW0"/>
<evidence type="ECO:0000256" key="3">
    <source>
        <dbReference type="ARBA" id="ARBA00022801"/>
    </source>
</evidence>
<dbReference type="GO" id="GO:0006508">
    <property type="term" value="P:proteolysis"/>
    <property type="evidence" value="ECO:0007669"/>
    <property type="project" value="UniProtKB-KW"/>
</dbReference>
<gene>
    <name evidence="8" type="primary">pepF</name>
    <name evidence="8" type="ORF">CL176_08670</name>
</gene>
<dbReference type="SUPFAM" id="SSF55486">
    <property type="entry name" value="Metalloproteases ('zincins'), catalytic domain"/>
    <property type="match status" value="1"/>
</dbReference>
<evidence type="ECO:0000313" key="9">
    <source>
        <dbReference type="Proteomes" id="UP000263232"/>
    </source>
</evidence>
<reference evidence="8 9" key="1">
    <citation type="submission" date="2017-09" db="EMBL/GenBank/DDBJ databases">
        <title>Complete genome sequence of Oxytococcus suis strain ZY16052.</title>
        <authorList>
            <person name="Li F."/>
        </authorList>
    </citation>
    <scope>NUCLEOTIDE SEQUENCE [LARGE SCALE GENOMIC DNA]</scope>
    <source>
        <strain evidence="8 9">ZY16052</strain>
    </source>
</reference>
<sequence>MSNTHTFPLRAEVETQATWDLTAIFSDEAHYQEALKQYQDLATQFQETYQAGTLSTEQLIKALRALEDIDTLASQLSHYVMLPVEVDRTDSEALLRYQAYMHIHQKVQQTLQFFTYQLLEADESLLDAAIDLEPYFEDYLSRIKHQKKDYLGAEIEKTLLHFQPSFDQFYDLYNQAKLADLSFPDFEVDGQIYPMSFVLYEDLYMYHEDTAVRRTAFASFAKELAKYQHTFASSYYGHVMTEKAQATVRGYDSVIDYLLDEQRVDASLYHRQIDLIMEHLAPVMQKYIRHVQEVRDLEQMTYADLKIALDPAFSSPVSFAESKTYVEAACQVMGPDYFARIEDAYQERWVDWAQNIGKSTGGFATMAADVHPYILMSWTGQLSDVYTLIHELGHAGQMLESDRHNSVLSADMSMYIVEAPSTFNELLLTGHLLDSNEDIRTQRYALSNMISNTYFHNFVTHLLEAAYQREVYRRIDRGEAFTAETLSQIKLDVLHAFWGDAVEMNSGAELTWMRQPHYYLGLYPYTYSAGLTIATQAFLNIRKGHEEAIHQWKTFLTTGNIPPVEAARIAGVDISTEEPLMNTIQFLDQSVDQIIAYSQALGE</sequence>
<dbReference type="CDD" id="cd09609">
    <property type="entry name" value="M3B_PepF"/>
    <property type="match status" value="1"/>
</dbReference>
<dbReference type="KEGG" id="abae:CL176_08670"/>
<dbReference type="Gene3D" id="1.20.140.70">
    <property type="entry name" value="Oligopeptidase f, N-terminal domain"/>
    <property type="match status" value="1"/>
</dbReference>
<protein>
    <recommendedName>
        <fullName evidence="6">Oligopeptidase F</fullName>
        <ecNumber evidence="6">3.4.24.-</ecNumber>
    </recommendedName>
</protein>
<evidence type="ECO:0000256" key="5">
    <source>
        <dbReference type="ARBA" id="ARBA00023049"/>
    </source>
</evidence>
<dbReference type="OrthoDB" id="9766487at2"/>
<dbReference type="InterPro" id="IPR042088">
    <property type="entry name" value="OligoPept_F_C"/>
</dbReference>
<dbReference type="Pfam" id="PF01432">
    <property type="entry name" value="Peptidase_M3"/>
    <property type="match status" value="1"/>
</dbReference>
<evidence type="ECO:0000256" key="4">
    <source>
        <dbReference type="ARBA" id="ARBA00022833"/>
    </source>
</evidence>
<keyword evidence="3 6" id="KW-0378">Hydrolase</keyword>
<dbReference type="EC" id="3.4.24.-" evidence="6"/>
<dbReference type="GO" id="GO:0004222">
    <property type="term" value="F:metalloendopeptidase activity"/>
    <property type="evidence" value="ECO:0007669"/>
    <property type="project" value="UniProtKB-UniRule"/>
</dbReference>
<keyword evidence="4 6" id="KW-0862">Zinc</keyword>
<evidence type="ECO:0000256" key="1">
    <source>
        <dbReference type="ARBA" id="ARBA00022670"/>
    </source>
</evidence>
<dbReference type="InterPro" id="IPR004438">
    <property type="entry name" value="Peptidase_M3B"/>
</dbReference>
<evidence type="ECO:0000256" key="2">
    <source>
        <dbReference type="ARBA" id="ARBA00022723"/>
    </source>
</evidence>
<comment type="cofactor">
    <cofactor evidence="6">
        <name>Zn(2+)</name>
        <dbReference type="ChEBI" id="CHEBI:29105"/>
    </cofactor>
    <text evidence="6">Binds 1 zinc ion.</text>
</comment>
<dbReference type="Gene3D" id="1.10.1370.20">
    <property type="entry name" value="Oligoendopeptidase f, C-terminal domain"/>
    <property type="match status" value="1"/>
</dbReference>